<protein>
    <submittedName>
        <fullName evidence="2">GENERAL CONTROL PROTEIN GCN4, NOR1 BINDING PROTEIN, ALPHA/BETA COILED.6A</fullName>
    </submittedName>
</protein>
<keyword evidence="1" id="KW-1133">Transmembrane helix</keyword>
<keyword evidence="1" id="KW-0812">Transmembrane</keyword>
<name>A0A8S5QC88_9CAUD</name>
<feature type="transmembrane region" description="Helical" evidence="1">
    <location>
        <begin position="6"/>
        <end position="26"/>
    </location>
</feature>
<keyword evidence="1" id="KW-0472">Membrane</keyword>
<sequence length="103" mass="10932">MDAGAVGQMLGALIGAGGIGGMGYMAGKTKQISVKMAAEYATKEDLARIENDIAEIERLQRESETKAHGRIDEMAKTLASLDGKMELLCKTLIPGNHGPSRKN</sequence>
<organism evidence="2">
    <name type="scientific">Siphoviridae sp. ctpnN3</name>
    <dbReference type="NCBI Taxonomy" id="2825677"/>
    <lineage>
        <taxon>Viruses</taxon>
        <taxon>Duplodnaviria</taxon>
        <taxon>Heunggongvirae</taxon>
        <taxon>Uroviricota</taxon>
        <taxon>Caudoviricetes</taxon>
    </lineage>
</organism>
<reference evidence="2" key="1">
    <citation type="journal article" date="2021" name="Proc. Natl. Acad. Sci. U.S.A.">
        <title>A Catalog of Tens of Thousands of Viruses from Human Metagenomes Reveals Hidden Associations with Chronic Diseases.</title>
        <authorList>
            <person name="Tisza M.J."/>
            <person name="Buck C.B."/>
        </authorList>
    </citation>
    <scope>NUCLEOTIDE SEQUENCE</scope>
    <source>
        <strain evidence="2">CtpnN3</strain>
    </source>
</reference>
<proteinExistence type="predicted"/>
<evidence type="ECO:0000313" key="2">
    <source>
        <dbReference type="EMBL" id="DAE16879.1"/>
    </source>
</evidence>
<evidence type="ECO:0000256" key="1">
    <source>
        <dbReference type="SAM" id="Phobius"/>
    </source>
</evidence>
<dbReference type="EMBL" id="BK015632">
    <property type="protein sequence ID" value="DAE16879.1"/>
    <property type="molecule type" value="Genomic_DNA"/>
</dbReference>
<accession>A0A8S5QC88</accession>